<evidence type="ECO:0000256" key="1">
    <source>
        <dbReference type="ARBA" id="ARBA00004328"/>
    </source>
</evidence>
<evidence type="ECO:0000313" key="3">
    <source>
        <dbReference type="EMBL" id="DBA54702.1"/>
    </source>
</evidence>
<accession>A0AAT9J7S9</accession>
<reference evidence="3" key="1">
    <citation type="submission" date="2023-11" db="EMBL/GenBank/DDBJ databases">
        <authorList>
            <person name="Sidharthan V.K."/>
            <person name="Reddy V."/>
            <person name="Kiran G."/>
            <person name="Rajeswari V."/>
            <person name="Baranwal V.K."/>
        </authorList>
    </citation>
    <scope>NUCLEOTIDE SEQUENCE</scope>
    <source>
        <strain evidence="3">Nephelium</strain>
    </source>
</reference>
<protein>
    <submittedName>
        <fullName evidence="3">Polyprotein</fullName>
    </submittedName>
</protein>
<dbReference type="SUPFAM" id="SSF88633">
    <property type="entry name" value="Positive stranded ssRNA viruses"/>
    <property type="match status" value="1"/>
</dbReference>
<reference evidence="3" key="2">
    <citation type="journal article" date="2024" name="Arch. Virol.">
        <title>Probing of plant transcriptomes reveals the hidden genetic diversity of the family Secoviridae.</title>
        <authorList>
            <person name="Sidharthan V.K."/>
            <person name="Reddy V."/>
            <person name="Kiran G."/>
            <person name="Rajeswari V."/>
            <person name="Baranwal V.K."/>
            <person name="Kumar M.K."/>
            <person name="Kumar K.S."/>
        </authorList>
    </citation>
    <scope>NUCLEOTIDE SEQUENCE</scope>
    <source>
        <strain evidence="3">Nephelium</strain>
    </source>
</reference>
<dbReference type="Gene3D" id="2.60.120.20">
    <property type="match status" value="1"/>
</dbReference>
<dbReference type="GO" id="GO:0044423">
    <property type="term" value="C:virion component"/>
    <property type="evidence" value="ECO:0007669"/>
    <property type="project" value="UniProtKB-KW"/>
</dbReference>
<evidence type="ECO:0000256" key="2">
    <source>
        <dbReference type="ARBA" id="ARBA00022844"/>
    </source>
</evidence>
<comment type="subcellular location">
    <subcellularLocation>
        <location evidence="1">Virion</location>
    </subcellularLocation>
</comment>
<name>A0AAT9J7S9_9SECO</name>
<proteinExistence type="predicted"/>
<organism evidence="3">
    <name type="scientific">Lagerstroemia indica cheravirus</name>
    <dbReference type="NCBI Taxonomy" id="3115784"/>
    <lineage>
        <taxon>Viruses</taxon>
        <taxon>Riboviria</taxon>
        <taxon>Orthornavirae</taxon>
        <taxon>Pisuviricota</taxon>
        <taxon>Pisoniviricetes</taxon>
        <taxon>Picornavirales</taxon>
        <taxon>Secoviridae</taxon>
        <taxon>Cheravirus</taxon>
    </lineage>
</organism>
<keyword evidence="2" id="KW-0946">Virion</keyword>
<dbReference type="InterPro" id="IPR029053">
    <property type="entry name" value="Viral_coat"/>
</dbReference>
<sequence>MLLEAVVVTGSLFLVNKVNSVVCSYLSHHHLLRTHTRHLLHFPAAILALAQERKLRKNFCVDFYNSTPSLSWSQAEELEKMATFGDGPTLSLADVGLDHTATPTQMIEALRARKAAAEAARSATPGHGWVQGAEEIRLSTDIAPLGRYEVYTQDPILGRFLTGRLLPSQRAYKQTPLIGHLDVSEGLTLTHQGFDPDGRCKPNFIALPPMNPKAPDPFRKIAEKCDGGTFDSSALDMHLTSHVGGGAPVTALISILDSRWGDDWERALLASGEFDLGEKNSRLFTIPLLNYPIDRVLEDHASFPLYLSVTYNGLPKSWRGSPTMTIGQISFNEFYRVNFSPYTRLKSSFDDILSDRESSRIVSGLNVVKLYENDTSKTCPEESKDYRIWTRPERAVPELVGSSTCKLGMAPSLQRCSSTLQRRRKQAPRHSVDRLNVYAAEIGKKNNDCCSEDTSDGNAPEVNKASDDYQDVNSTVEITGLAEKMPIIRMSVEKPLYTCLAGSLVKEVSISMEMKNMLAGSGCFAWSIQTLLEGRKNPAGQLLSVLSSAHISLRAEVSLVCPVQCVGLFKVFYDVGNSFKNSLGFSQAHHLPGPLLDGVRETNCIIKFSPPVLAHTSSLRGSGPLGQLVVASLIKPKVAATETMTVSVKFFVDSIDTWCDRALGNYFSFSDSFQTGPHNLYIGDPVLDKFIDTSSAIYSQWRMPIIPGMGIRQSKVWYPNCSTAFLESYRGWKGTCVFRYYFSSPPFSRGRFLLVALPPGKFDTNKLEVDRLLNNLGSQDSFPTASIDLQQNHHGFLEVNFASWLGFFPCGAQGALLANHHFCPWLALVQTSNLVVLDKTFNNFNLFIELVEIRNCVLDGPSMVPPTRLDLPKIKPYAEGNSHFSTDWLYSGVLTKWPKGKKLWLSVPVSPREHFLPKDGASFKELSFARANPEILYHRAQSAVMWKGTICYKMVCNKPLFSRGGYSATSFEEFKHSFLEFGSGTTNLLKGCSAIFSNDSALEHSIEVQIPTSDFMKFFFCGLEVTDRKKRMYSYNGWLHFLIPAFEDGMEIFFYRKVLGDFEFGGLFPPSQVTTSDEKAEPLVYSN</sequence>
<dbReference type="EMBL" id="BK065033">
    <property type="protein sequence ID" value="DBA54702.1"/>
    <property type="molecule type" value="Genomic_RNA"/>
</dbReference>